<sequence length="265" mass="30136">MLLRCQTFVVFLVLVTCEDYEDRLTKLWTYAGATKSDGSDVINVTSASIVIQPNSDVANEEIQRKQYFRPRAIPIRRDQQQLDKNVYYSQDNVKKYKSEILFPGNYIPIAKEKSGDDKSQFHPKPIPLYRSEQFQKRSMDADEEPTTDEDTETSEPDASRRSLSYILDDDDDDELEDEDGEYEVEEDVTGQDVSKSKLSKSKKPKLKSKKLKKYMLPLLLAYKMKYFALVPVMIGGLVLLVGATGLAGFFFALFAAVMGLQKGGY</sequence>
<gene>
    <name evidence="1" type="ORF">K1T71_013640</name>
</gene>
<evidence type="ECO:0000313" key="1">
    <source>
        <dbReference type="EMBL" id="KAJ0170868.1"/>
    </source>
</evidence>
<reference evidence="1 2" key="1">
    <citation type="journal article" date="2021" name="Front. Genet.">
        <title>Chromosome-Level Genome Assembly Reveals Significant Gene Expansion in the Toll and IMD Signaling Pathways of Dendrolimus kikuchii.</title>
        <authorList>
            <person name="Zhou J."/>
            <person name="Wu P."/>
            <person name="Xiong Z."/>
            <person name="Liu N."/>
            <person name="Zhao N."/>
            <person name="Ji M."/>
            <person name="Qiu Y."/>
            <person name="Yang B."/>
        </authorList>
    </citation>
    <scope>NUCLEOTIDE SEQUENCE [LARGE SCALE GENOMIC DNA]</scope>
    <source>
        <strain evidence="1">Ann1</strain>
    </source>
</reference>
<protein>
    <submittedName>
        <fullName evidence="1">Uncharacterized protein</fullName>
    </submittedName>
</protein>
<dbReference type="Proteomes" id="UP000824533">
    <property type="component" value="Linkage Group LG26"/>
</dbReference>
<evidence type="ECO:0000313" key="2">
    <source>
        <dbReference type="Proteomes" id="UP000824533"/>
    </source>
</evidence>
<name>A0ACC1CH05_9NEOP</name>
<dbReference type="EMBL" id="CM034412">
    <property type="protein sequence ID" value="KAJ0170868.1"/>
    <property type="molecule type" value="Genomic_DNA"/>
</dbReference>
<organism evidence="1 2">
    <name type="scientific">Dendrolimus kikuchii</name>
    <dbReference type="NCBI Taxonomy" id="765133"/>
    <lineage>
        <taxon>Eukaryota</taxon>
        <taxon>Metazoa</taxon>
        <taxon>Ecdysozoa</taxon>
        <taxon>Arthropoda</taxon>
        <taxon>Hexapoda</taxon>
        <taxon>Insecta</taxon>
        <taxon>Pterygota</taxon>
        <taxon>Neoptera</taxon>
        <taxon>Endopterygota</taxon>
        <taxon>Lepidoptera</taxon>
        <taxon>Glossata</taxon>
        <taxon>Ditrysia</taxon>
        <taxon>Bombycoidea</taxon>
        <taxon>Lasiocampidae</taxon>
        <taxon>Dendrolimus</taxon>
    </lineage>
</organism>
<keyword evidence="2" id="KW-1185">Reference proteome</keyword>
<comment type="caution">
    <text evidence="1">The sequence shown here is derived from an EMBL/GenBank/DDBJ whole genome shotgun (WGS) entry which is preliminary data.</text>
</comment>
<accession>A0ACC1CH05</accession>
<proteinExistence type="predicted"/>